<dbReference type="AlphaFoldDB" id="A0A370BFF3"/>
<protein>
    <submittedName>
        <fullName evidence="2">DUF397 domain-containing protein</fullName>
    </submittedName>
</protein>
<dbReference type="RefSeq" id="WP_114623285.1">
    <property type="nucleotide sequence ID" value="NZ_QQNA01000059.1"/>
</dbReference>
<organism evidence="2 3">
    <name type="scientific">Streptomyces corynorhini</name>
    <dbReference type="NCBI Taxonomy" id="2282652"/>
    <lineage>
        <taxon>Bacteria</taxon>
        <taxon>Bacillati</taxon>
        <taxon>Actinomycetota</taxon>
        <taxon>Actinomycetes</taxon>
        <taxon>Kitasatosporales</taxon>
        <taxon>Streptomycetaceae</taxon>
        <taxon>Streptomyces</taxon>
    </lineage>
</organism>
<reference evidence="2 3" key="1">
    <citation type="submission" date="2018-07" db="EMBL/GenBank/DDBJ databases">
        <title>Streptomyces species from bats.</title>
        <authorList>
            <person name="Dunlap C."/>
        </authorList>
    </citation>
    <scope>NUCLEOTIDE SEQUENCE [LARGE SCALE GENOMIC DNA]</scope>
    <source>
        <strain evidence="2 3">AC230</strain>
    </source>
</reference>
<dbReference type="EMBL" id="QQNA01000059">
    <property type="protein sequence ID" value="RDG38426.1"/>
    <property type="molecule type" value="Genomic_DNA"/>
</dbReference>
<gene>
    <name evidence="2" type="ORF">DVH02_09325</name>
</gene>
<sequence length="68" mass="7429">MNACPVWRRSSYSTGANNCVESARSGPDALVVRDSKEARRPPLSFSGSAWSCFLSALREREPVRCPVG</sequence>
<dbReference type="OrthoDB" id="4233552at2"/>
<evidence type="ECO:0000313" key="2">
    <source>
        <dbReference type="EMBL" id="RDG38426.1"/>
    </source>
</evidence>
<dbReference type="Proteomes" id="UP000253741">
    <property type="component" value="Unassembled WGS sequence"/>
</dbReference>
<evidence type="ECO:0000259" key="1">
    <source>
        <dbReference type="Pfam" id="PF04149"/>
    </source>
</evidence>
<accession>A0A370BFF3</accession>
<evidence type="ECO:0000313" key="3">
    <source>
        <dbReference type="Proteomes" id="UP000253741"/>
    </source>
</evidence>
<dbReference type="Pfam" id="PF04149">
    <property type="entry name" value="DUF397"/>
    <property type="match status" value="1"/>
</dbReference>
<proteinExistence type="predicted"/>
<dbReference type="InterPro" id="IPR007278">
    <property type="entry name" value="DUF397"/>
</dbReference>
<name>A0A370BFF3_9ACTN</name>
<comment type="caution">
    <text evidence="2">The sequence shown here is derived from an EMBL/GenBank/DDBJ whole genome shotgun (WGS) entry which is preliminary data.</text>
</comment>
<feature type="domain" description="DUF397" evidence="1">
    <location>
        <begin position="6"/>
        <end position="58"/>
    </location>
</feature>
<keyword evidence="3" id="KW-1185">Reference proteome</keyword>